<evidence type="ECO:0000313" key="2">
    <source>
        <dbReference type="Proteomes" id="UP000799291"/>
    </source>
</evidence>
<accession>A0A6G1ICS0</accession>
<protein>
    <recommendedName>
        <fullName evidence="3">Reverse transcriptase domain-containing protein</fullName>
    </recommendedName>
</protein>
<organism evidence="1 2">
    <name type="scientific">Lentithecium fluviatile CBS 122367</name>
    <dbReference type="NCBI Taxonomy" id="1168545"/>
    <lineage>
        <taxon>Eukaryota</taxon>
        <taxon>Fungi</taxon>
        <taxon>Dikarya</taxon>
        <taxon>Ascomycota</taxon>
        <taxon>Pezizomycotina</taxon>
        <taxon>Dothideomycetes</taxon>
        <taxon>Pleosporomycetidae</taxon>
        <taxon>Pleosporales</taxon>
        <taxon>Massarineae</taxon>
        <taxon>Lentitheciaceae</taxon>
        <taxon>Lentithecium</taxon>
    </lineage>
</organism>
<dbReference type="EMBL" id="MU005644">
    <property type="protein sequence ID" value="KAF2675925.1"/>
    <property type="molecule type" value="Genomic_DNA"/>
</dbReference>
<evidence type="ECO:0008006" key="3">
    <source>
        <dbReference type="Google" id="ProtNLM"/>
    </source>
</evidence>
<name>A0A6G1ICS0_9PLEO</name>
<dbReference type="InterPro" id="IPR043128">
    <property type="entry name" value="Rev_trsase/Diguanyl_cyclase"/>
</dbReference>
<dbReference type="Gene3D" id="3.30.70.270">
    <property type="match status" value="1"/>
</dbReference>
<keyword evidence="2" id="KW-1185">Reference proteome</keyword>
<proteinExistence type="predicted"/>
<dbReference type="Proteomes" id="UP000799291">
    <property type="component" value="Unassembled WGS sequence"/>
</dbReference>
<dbReference type="InterPro" id="IPR043502">
    <property type="entry name" value="DNA/RNA_pol_sf"/>
</dbReference>
<dbReference type="AlphaFoldDB" id="A0A6G1ICS0"/>
<gene>
    <name evidence="1" type="ORF">K458DRAFT_323299</name>
</gene>
<feature type="non-terminal residue" evidence="1">
    <location>
        <position position="1"/>
    </location>
</feature>
<dbReference type="SUPFAM" id="SSF56672">
    <property type="entry name" value="DNA/RNA polymerases"/>
    <property type="match status" value="1"/>
</dbReference>
<sequence length="53" mass="6611">IKNYYLILLVSKMLDYLSYLKTYVVYLDNILIYSKNKANYKRHMREVLERLYK</sequence>
<evidence type="ECO:0000313" key="1">
    <source>
        <dbReference type="EMBL" id="KAF2675925.1"/>
    </source>
</evidence>
<dbReference type="OrthoDB" id="2446696at2759"/>
<reference evidence="1" key="1">
    <citation type="journal article" date="2020" name="Stud. Mycol.">
        <title>101 Dothideomycetes genomes: a test case for predicting lifestyles and emergence of pathogens.</title>
        <authorList>
            <person name="Haridas S."/>
            <person name="Albert R."/>
            <person name="Binder M."/>
            <person name="Bloem J."/>
            <person name="Labutti K."/>
            <person name="Salamov A."/>
            <person name="Andreopoulos B."/>
            <person name="Baker S."/>
            <person name="Barry K."/>
            <person name="Bills G."/>
            <person name="Bluhm B."/>
            <person name="Cannon C."/>
            <person name="Castanera R."/>
            <person name="Culley D."/>
            <person name="Daum C."/>
            <person name="Ezra D."/>
            <person name="Gonzalez J."/>
            <person name="Henrissat B."/>
            <person name="Kuo A."/>
            <person name="Liang C."/>
            <person name="Lipzen A."/>
            <person name="Lutzoni F."/>
            <person name="Magnuson J."/>
            <person name="Mondo S."/>
            <person name="Nolan M."/>
            <person name="Ohm R."/>
            <person name="Pangilinan J."/>
            <person name="Park H.-J."/>
            <person name="Ramirez L."/>
            <person name="Alfaro M."/>
            <person name="Sun H."/>
            <person name="Tritt A."/>
            <person name="Yoshinaga Y."/>
            <person name="Zwiers L.-H."/>
            <person name="Turgeon B."/>
            <person name="Goodwin S."/>
            <person name="Spatafora J."/>
            <person name="Crous P."/>
            <person name="Grigoriev I."/>
        </authorList>
    </citation>
    <scope>NUCLEOTIDE SEQUENCE</scope>
    <source>
        <strain evidence="1">CBS 122367</strain>
    </source>
</reference>